<gene>
    <name evidence="2" type="ORF">BIV57_05915</name>
</gene>
<sequence>MAAAVASQTSLPTEHRRGQRMERKLKLKLVLIPAVKWRFESSSPHLARGWPNSAEAAAVLVRLLLQTQYSPLIAGSSGR</sequence>
<evidence type="ECO:0000313" key="3">
    <source>
        <dbReference type="Proteomes" id="UP000243342"/>
    </source>
</evidence>
<dbReference type="EMBL" id="MLCF01000022">
    <property type="protein sequence ID" value="OIV38426.1"/>
    <property type="molecule type" value="Genomic_DNA"/>
</dbReference>
<protein>
    <submittedName>
        <fullName evidence="2">Uncharacterized protein</fullName>
    </submittedName>
</protein>
<feature type="region of interest" description="Disordered" evidence="1">
    <location>
        <begin position="1"/>
        <end position="21"/>
    </location>
</feature>
<keyword evidence="3" id="KW-1185">Reference proteome</keyword>
<reference evidence="2 3" key="1">
    <citation type="submission" date="2016-10" db="EMBL/GenBank/DDBJ databases">
        <title>Genome sequence of Streptomyces gilvigriseus MUSC 26.</title>
        <authorList>
            <person name="Lee L.-H."/>
            <person name="Ser H.-L."/>
        </authorList>
    </citation>
    <scope>NUCLEOTIDE SEQUENCE [LARGE SCALE GENOMIC DNA]</scope>
    <source>
        <strain evidence="2 3">MUSC 26</strain>
    </source>
</reference>
<evidence type="ECO:0000256" key="1">
    <source>
        <dbReference type="SAM" id="MobiDB-lite"/>
    </source>
</evidence>
<comment type="caution">
    <text evidence="2">The sequence shown here is derived from an EMBL/GenBank/DDBJ whole genome shotgun (WGS) entry which is preliminary data.</text>
</comment>
<dbReference type="Proteomes" id="UP000243342">
    <property type="component" value="Unassembled WGS sequence"/>
</dbReference>
<organism evidence="2 3">
    <name type="scientific">Mangrovactinospora gilvigrisea</name>
    <dbReference type="NCBI Taxonomy" id="1428644"/>
    <lineage>
        <taxon>Bacteria</taxon>
        <taxon>Bacillati</taxon>
        <taxon>Actinomycetota</taxon>
        <taxon>Actinomycetes</taxon>
        <taxon>Kitasatosporales</taxon>
        <taxon>Streptomycetaceae</taxon>
        <taxon>Mangrovactinospora</taxon>
    </lineage>
</organism>
<name>A0A1J7CFF4_9ACTN</name>
<accession>A0A1J7CFF4</accession>
<feature type="compositionally biased region" description="Polar residues" evidence="1">
    <location>
        <begin position="1"/>
        <end position="12"/>
    </location>
</feature>
<evidence type="ECO:0000313" key="2">
    <source>
        <dbReference type="EMBL" id="OIV38426.1"/>
    </source>
</evidence>
<dbReference type="AlphaFoldDB" id="A0A1J7CFF4"/>
<dbReference type="STRING" id="1428644.BIV57_05915"/>
<proteinExistence type="predicted"/>